<evidence type="ECO:0000256" key="1">
    <source>
        <dbReference type="ARBA" id="ARBA00023239"/>
    </source>
</evidence>
<dbReference type="SUPFAM" id="SSF50685">
    <property type="entry name" value="Barwin-like endoglucanases"/>
    <property type="match status" value="1"/>
</dbReference>
<comment type="function">
    <text evidence="3">Lytic transglycosylase with a strong preference for naked glycan strands that lack stem peptides.</text>
</comment>
<dbReference type="EMBL" id="WNDQ01000049">
    <property type="protein sequence ID" value="KAF1019712.1"/>
    <property type="molecule type" value="Genomic_DNA"/>
</dbReference>
<proteinExistence type="inferred from homology"/>
<gene>
    <name evidence="7" type="primary">rlpA_2</name>
    <name evidence="3" type="synonym">rlpA</name>
    <name evidence="7" type="ORF">GAK30_02945</name>
</gene>
<evidence type="ECO:0000256" key="2">
    <source>
        <dbReference type="ARBA" id="ARBA00023316"/>
    </source>
</evidence>
<evidence type="ECO:0000313" key="8">
    <source>
        <dbReference type="Proteomes" id="UP000461670"/>
    </source>
</evidence>
<dbReference type="PANTHER" id="PTHR34183">
    <property type="entry name" value="ENDOLYTIC PEPTIDOGLYCAN TRANSGLYCOSYLASE RLPA"/>
    <property type="match status" value="1"/>
</dbReference>
<dbReference type="EC" id="4.2.2.-" evidence="3"/>
<feature type="compositionally biased region" description="Low complexity" evidence="5">
    <location>
        <begin position="10"/>
        <end position="25"/>
    </location>
</feature>
<evidence type="ECO:0000256" key="3">
    <source>
        <dbReference type="HAMAP-Rule" id="MF_02071"/>
    </source>
</evidence>
<dbReference type="Pfam" id="PF03330">
    <property type="entry name" value="DPBB_1"/>
    <property type="match status" value="1"/>
</dbReference>
<sequence>MLVAFLAAAGNAQAQAQDQAPTAEAGAPQPSVVERAGSGHSLVARMGNDHRKTFDPGTNPVFRRSGGAASAFDPDPVPVPAADSAPAAVAAKPASRTAELVREASARIAEQANARGARDSRQASLSASLASGQVGVRQRGVASWYSNNLHGELTANGERYNRFEMTAAHQTLPLGSWVKVTRVGSQRSVLVRVNDRGPFAKSRIIDLSYQAAQALGMINTGTAQVVMEVVSAPQDSGTVASVR</sequence>
<dbReference type="Gene3D" id="2.40.40.10">
    <property type="entry name" value="RlpA-like domain"/>
    <property type="match status" value="1"/>
</dbReference>
<dbReference type="GO" id="GO:0000270">
    <property type="term" value="P:peptidoglycan metabolic process"/>
    <property type="evidence" value="ECO:0007669"/>
    <property type="project" value="UniProtKB-UniRule"/>
</dbReference>
<evidence type="ECO:0000259" key="6">
    <source>
        <dbReference type="Pfam" id="PF03330"/>
    </source>
</evidence>
<protein>
    <recommendedName>
        <fullName evidence="3">Endolytic peptidoglycan transglycosylase RlpA</fullName>
        <ecNumber evidence="3">4.2.2.-</ecNumber>
    </recommendedName>
</protein>
<feature type="compositionally biased region" description="Low complexity" evidence="5">
    <location>
        <begin position="68"/>
        <end position="79"/>
    </location>
</feature>
<evidence type="ECO:0000313" key="7">
    <source>
        <dbReference type="EMBL" id="KAF1019712.1"/>
    </source>
</evidence>
<accession>A0A7V8JPI7</accession>
<dbReference type="HAMAP" id="MF_02071">
    <property type="entry name" value="RlpA"/>
    <property type="match status" value="1"/>
</dbReference>
<dbReference type="InterPro" id="IPR034718">
    <property type="entry name" value="RlpA"/>
</dbReference>
<keyword evidence="1 3" id="KW-0456">Lyase</keyword>
<name>A0A7V8JPI7_9BURK</name>
<organism evidence="7 8">
    <name type="scientific">Paracidovorax wautersii</name>
    <dbReference type="NCBI Taxonomy" id="1177982"/>
    <lineage>
        <taxon>Bacteria</taxon>
        <taxon>Pseudomonadati</taxon>
        <taxon>Pseudomonadota</taxon>
        <taxon>Betaproteobacteria</taxon>
        <taxon>Burkholderiales</taxon>
        <taxon>Comamonadaceae</taxon>
        <taxon>Paracidovorax</taxon>
    </lineage>
</organism>
<keyword evidence="2 3" id="KW-0961">Cell wall biogenesis/degradation</keyword>
<comment type="similarity">
    <text evidence="3 4">Belongs to the RlpA family.</text>
</comment>
<feature type="domain" description="RlpA-like protein double-psi beta-barrel" evidence="6">
    <location>
        <begin position="138"/>
        <end position="226"/>
    </location>
</feature>
<feature type="region of interest" description="Disordered" evidence="5">
    <location>
        <begin position="10"/>
        <end position="79"/>
    </location>
</feature>
<evidence type="ECO:0000256" key="4">
    <source>
        <dbReference type="RuleBase" id="RU003495"/>
    </source>
</evidence>
<dbReference type="AlphaFoldDB" id="A0A7V8JPI7"/>
<evidence type="ECO:0000256" key="5">
    <source>
        <dbReference type="SAM" id="MobiDB-lite"/>
    </source>
</evidence>
<dbReference type="PANTHER" id="PTHR34183:SF8">
    <property type="entry name" value="ENDOLYTIC PEPTIDOGLYCAN TRANSGLYCOSYLASE RLPA-RELATED"/>
    <property type="match status" value="1"/>
</dbReference>
<dbReference type="NCBIfam" id="TIGR00413">
    <property type="entry name" value="rlpA"/>
    <property type="match status" value="1"/>
</dbReference>
<dbReference type="GO" id="GO:0008932">
    <property type="term" value="F:lytic endotransglycosylase activity"/>
    <property type="evidence" value="ECO:0007669"/>
    <property type="project" value="UniProtKB-UniRule"/>
</dbReference>
<dbReference type="Proteomes" id="UP000461670">
    <property type="component" value="Unassembled WGS sequence"/>
</dbReference>
<dbReference type="CDD" id="cd22268">
    <property type="entry name" value="DPBB_RlpA-like"/>
    <property type="match status" value="1"/>
</dbReference>
<reference evidence="8" key="1">
    <citation type="journal article" date="2020" name="MBio">
        <title>Horizontal gene transfer to a defensive symbiont with a reduced genome amongst a multipartite beetle microbiome.</title>
        <authorList>
            <person name="Waterworth S.C."/>
            <person name="Florez L.V."/>
            <person name="Rees E.R."/>
            <person name="Hertweck C."/>
            <person name="Kaltenpoth M."/>
            <person name="Kwan J.C."/>
        </authorList>
    </citation>
    <scope>NUCLEOTIDE SEQUENCE [LARGE SCALE GENOMIC DNA]</scope>
</reference>
<dbReference type="InterPro" id="IPR012997">
    <property type="entry name" value="RplA"/>
</dbReference>
<dbReference type="InterPro" id="IPR009009">
    <property type="entry name" value="RlpA-like_DPBB"/>
</dbReference>
<dbReference type="GO" id="GO:0071555">
    <property type="term" value="P:cell wall organization"/>
    <property type="evidence" value="ECO:0007669"/>
    <property type="project" value="UniProtKB-KW"/>
</dbReference>
<comment type="caution">
    <text evidence="7">The sequence shown here is derived from an EMBL/GenBank/DDBJ whole genome shotgun (WGS) entry which is preliminary data.</text>
</comment>
<dbReference type="InterPro" id="IPR036908">
    <property type="entry name" value="RlpA-like_sf"/>
</dbReference>